<feature type="chain" id="PRO_5039893591" description="NodB homology domain-containing protein" evidence="1">
    <location>
        <begin position="30"/>
        <end position="411"/>
    </location>
</feature>
<dbReference type="AlphaFoldDB" id="A0A9J6EAI4"/>
<dbReference type="GO" id="GO:0016810">
    <property type="term" value="F:hydrolase activity, acting on carbon-nitrogen (but not peptide) bonds"/>
    <property type="evidence" value="ECO:0007669"/>
    <property type="project" value="InterPro"/>
</dbReference>
<dbReference type="InterPro" id="IPR052740">
    <property type="entry name" value="CE4"/>
</dbReference>
<name>A0A9J6EAI4_RHIMP</name>
<feature type="domain" description="NodB homology" evidence="2">
    <location>
        <begin position="83"/>
        <end position="182"/>
    </location>
</feature>
<dbReference type="PANTHER" id="PTHR45985">
    <property type="match status" value="1"/>
</dbReference>
<dbReference type="Pfam" id="PF01522">
    <property type="entry name" value="Polysacc_deac_1"/>
    <property type="match status" value="1"/>
</dbReference>
<accession>A0A9J6EAI4</accession>
<dbReference type="GO" id="GO:0005975">
    <property type="term" value="P:carbohydrate metabolic process"/>
    <property type="evidence" value="ECO:0007669"/>
    <property type="project" value="InterPro"/>
</dbReference>
<dbReference type="SUPFAM" id="SSF88713">
    <property type="entry name" value="Glycoside hydrolase/deacetylase"/>
    <property type="match status" value="1"/>
</dbReference>
<comment type="caution">
    <text evidence="3">The sequence shown here is derived from an EMBL/GenBank/DDBJ whole genome shotgun (WGS) entry which is preliminary data.</text>
</comment>
<dbReference type="PANTHER" id="PTHR45985:SF8">
    <property type="entry name" value="CHITIN DEACETYLASE-LIKE 9, ISOFORM A"/>
    <property type="match status" value="1"/>
</dbReference>
<dbReference type="VEuPathDB" id="VectorBase:LOC119163645"/>
<dbReference type="Proteomes" id="UP000821866">
    <property type="component" value="Chromosome 3"/>
</dbReference>
<keyword evidence="4" id="KW-1185">Reference proteome</keyword>
<gene>
    <name evidence="3" type="ORF">HPB51_012840</name>
</gene>
<evidence type="ECO:0000259" key="2">
    <source>
        <dbReference type="Pfam" id="PF01522"/>
    </source>
</evidence>
<keyword evidence="1" id="KW-0732">Signal</keyword>
<proteinExistence type="predicted"/>
<dbReference type="EMBL" id="JABSTU010000005">
    <property type="protein sequence ID" value="KAH8031120.1"/>
    <property type="molecule type" value="Genomic_DNA"/>
</dbReference>
<protein>
    <recommendedName>
        <fullName evidence="2">NodB homology domain-containing protein</fullName>
    </recommendedName>
</protein>
<reference evidence="3" key="2">
    <citation type="submission" date="2021-09" db="EMBL/GenBank/DDBJ databases">
        <authorList>
            <person name="Jia N."/>
            <person name="Wang J."/>
            <person name="Shi W."/>
            <person name="Du L."/>
            <person name="Sun Y."/>
            <person name="Zhan W."/>
            <person name="Jiang J."/>
            <person name="Wang Q."/>
            <person name="Zhang B."/>
            <person name="Ji P."/>
            <person name="Sakyi L.B."/>
            <person name="Cui X."/>
            <person name="Yuan T."/>
            <person name="Jiang B."/>
            <person name="Yang W."/>
            <person name="Lam T.T.-Y."/>
            <person name="Chang Q."/>
            <person name="Ding S."/>
            <person name="Wang X."/>
            <person name="Zhu J."/>
            <person name="Ruan X."/>
            <person name="Zhao L."/>
            <person name="Wei J."/>
            <person name="Que T."/>
            <person name="Du C."/>
            <person name="Cheng J."/>
            <person name="Dai P."/>
            <person name="Han X."/>
            <person name="Huang E."/>
            <person name="Gao Y."/>
            <person name="Liu J."/>
            <person name="Shao H."/>
            <person name="Ye R."/>
            <person name="Li L."/>
            <person name="Wei W."/>
            <person name="Wang X."/>
            <person name="Wang C."/>
            <person name="Huo Q."/>
            <person name="Li W."/>
            <person name="Guo W."/>
            <person name="Chen H."/>
            <person name="Chen S."/>
            <person name="Zhou L."/>
            <person name="Zhou L."/>
            <person name="Ni X."/>
            <person name="Tian J."/>
            <person name="Zhou Y."/>
            <person name="Sheng Y."/>
            <person name="Liu T."/>
            <person name="Pan Y."/>
            <person name="Xia L."/>
            <person name="Li J."/>
            <person name="Zhao F."/>
            <person name="Cao W."/>
        </authorList>
    </citation>
    <scope>NUCLEOTIDE SEQUENCE</scope>
    <source>
        <strain evidence="3">Rmic-2018</strain>
        <tissue evidence="3">Larvae</tissue>
    </source>
</reference>
<organism evidence="3 4">
    <name type="scientific">Rhipicephalus microplus</name>
    <name type="common">Cattle tick</name>
    <name type="synonym">Boophilus microplus</name>
    <dbReference type="NCBI Taxonomy" id="6941"/>
    <lineage>
        <taxon>Eukaryota</taxon>
        <taxon>Metazoa</taxon>
        <taxon>Ecdysozoa</taxon>
        <taxon>Arthropoda</taxon>
        <taxon>Chelicerata</taxon>
        <taxon>Arachnida</taxon>
        <taxon>Acari</taxon>
        <taxon>Parasitiformes</taxon>
        <taxon>Ixodida</taxon>
        <taxon>Ixodoidea</taxon>
        <taxon>Ixodidae</taxon>
        <taxon>Rhipicephalinae</taxon>
        <taxon>Rhipicephalus</taxon>
        <taxon>Boophilus</taxon>
    </lineage>
</organism>
<feature type="signal peptide" evidence="1">
    <location>
        <begin position="1"/>
        <end position="29"/>
    </location>
</feature>
<dbReference type="Gene3D" id="3.20.20.370">
    <property type="entry name" value="Glycoside hydrolase/deacetylase"/>
    <property type="match status" value="1"/>
</dbReference>
<evidence type="ECO:0000313" key="3">
    <source>
        <dbReference type="EMBL" id="KAH8031120.1"/>
    </source>
</evidence>
<sequence length="411" mass="46798">MHPTLPKGFIVPCALLLLVASGWLAGADAASASIFSVTSPNARSTTAAVVVNGSCDERVCLRPNCSCESDQPPAGLRPSQVPQFVTLTFDDAVNVGNMAFYRELLNGTRKNKNNCRIAATFFVSHEYTDYEAVNQLYSWGNEIALHSISHRTDSAYWQTINTTQWEREVAAQKEMMETFANVPASNVTGVRGPFLYTGGDEGFRMLQKHFRYDCTLVHRRERDHENPVYPYTMDYGFRRNCMVWPCPTDTYAGLWVVPMNVLFKERQGQDYPCAMADACLPQPLTADDTFEYLRSNFEDYYNRSRAPFPLFLHEAYLRHPGRKQGYLQFVDWLLTKDDVYLVTITEMLRYMQNPLPLTTYARQACPTAQQSTCTKPKTCTYKNTSLGGDRYMRTCSRCPRNYPWVGNPMGI</sequence>
<evidence type="ECO:0000313" key="4">
    <source>
        <dbReference type="Proteomes" id="UP000821866"/>
    </source>
</evidence>
<dbReference type="InterPro" id="IPR011330">
    <property type="entry name" value="Glyco_hydro/deAcase_b/a-brl"/>
</dbReference>
<reference evidence="3" key="1">
    <citation type="journal article" date="2020" name="Cell">
        <title>Large-Scale Comparative Analyses of Tick Genomes Elucidate Their Genetic Diversity and Vector Capacities.</title>
        <authorList>
            <consortium name="Tick Genome and Microbiome Consortium (TIGMIC)"/>
            <person name="Jia N."/>
            <person name="Wang J."/>
            <person name="Shi W."/>
            <person name="Du L."/>
            <person name="Sun Y."/>
            <person name="Zhan W."/>
            <person name="Jiang J.F."/>
            <person name="Wang Q."/>
            <person name="Zhang B."/>
            <person name="Ji P."/>
            <person name="Bell-Sakyi L."/>
            <person name="Cui X.M."/>
            <person name="Yuan T.T."/>
            <person name="Jiang B.G."/>
            <person name="Yang W.F."/>
            <person name="Lam T.T."/>
            <person name="Chang Q.C."/>
            <person name="Ding S.J."/>
            <person name="Wang X.J."/>
            <person name="Zhu J.G."/>
            <person name="Ruan X.D."/>
            <person name="Zhao L."/>
            <person name="Wei J.T."/>
            <person name="Ye R.Z."/>
            <person name="Que T.C."/>
            <person name="Du C.H."/>
            <person name="Zhou Y.H."/>
            <person name="Cheng J.X."/>
            <person name="Dai P.F."/>
            <person name="Guo W.B."/>
            <person name="Han X.H."/>
            <person name="Huang E.J."/>
            <person name="Li L.F."/>
            <person name="Wei W."/>
            <person name="Gao Y.C."/>
            <person name="Liu J.Z."/>
            <person name="Shao H.Z."/>
            <person name="Wang X."/>
            <person name="Wang C.C."/>
            <person name="Yang T.C."/>
            <person name="Huo Q.B."/>
            <person name="Li W."/>
            <person name="Chen H.Y."/>
            <person name="Chen S.E."/>
            <person name="Zhou L.G."/>
            <person name="Ni X.B."/>
            <person name="Tian J.H."/>
            <person name="Sheng Y."/>
            <person name="Liu T."/>
            <person name="Pan Y.S."/>
            <person name="Xia L.Y."/>
            <person name="Li J."/>
            <person name="Zhao F."/>
            <person name="Cao W.C."/>
        </authorList>
    </citation>
    <scope>NUCLEOTIDE SEQUENCE</scope>
    <source>
        <strain evidence="3">Rmic-2018</strain>
    </source>
</reference>
<evidence type="ECO:0000256" key="1">
    <source>
        <dbReference type="SAM" id="SignalP"/>
    </source>
</evidence>
<dbReference type="InterPro" id="IPR002509">
    <property type="entry name" value="NODB_dom"/>
</dbReference>